<evidence type="ECO:0000313" key="3">
    <source>
        <dbReference type="Proteomes" id="UP000699462"/>
    </source>
</evidence>
<name>A0A8T0DBM7_9TREM</name>
<organism evidence="2 3">
    <name type="scientific">Paragonimus westermani</name>
    <dbReference type="NCBI Taxonomy" id="34504"/>
    <lineage>
        <taxon>Eukaryota</taxon>
        <taxon>Metazoa</taxon>
        <taxon>Spiralia</taxon>
        <taxon>Lophotrochozoa</taxon>
        <taxon>Platyhelminthes</taxon>
        <taxon>Trematoda</taxon>
        <taxon>Digenea</taxon>
        <taxon>Plagiorchiida</taxon>
        <taxon>Troglotremata</taxon>
        <taxon>Troglotrematidae</taxon>
        <taxon>Paragonimus</taxon>
    </lineage>
</organism>
<feature type="non-terminal residue" evidence="2">
    <location>
        <position position="1"/>
    </location>
</feature>
<feature type="compositionally biased region" description="Acidic residues" evidence="1">
    <location>
        <begin position="262"/>
        <end position="271"/>
    </location>
</feature>
<evidence type="ECO:0000313" key="2">
    <source>
        <dbReference type="EMBL" id="KAF8564141.1"/>
    </source>
</evidence>
<dbReference type="Proteomes" id="UP000699462">
    <property type="component" value="Unassembled WGS sequence"/>
</dbReference>
<feature type="compositionally biased region" description="Polar residues" evidence="1">
    <location>
        <begin position="72"/>
        <end position="91"/>
    </location>
</feature>
<keyword evidence="3" id="KW-1185">Reference proteome</keyword>
<feature type="compositionally biased region" description="Basic and acidic residues" evidence="1">
    <location>
        <begin position="185"/>
        <end position="197"/>
    </location>
</feature>
<evidence type="ECO:0000256" key="1">
    <source>
        <dbReference type="SAM" id="MobiDB-lite"/>
    </source>
</evidence>
<feature type="region of interest" description="Disordered" evidence="1">
    <location>
        <begin position="230"/>
        <end position="282"/>
    </location>
</feature>
<accession>A0A8T0DBM7</accession>
<comment type="caution">
    <text evidence="2">The sequence shown here is derived from an EMBL/GenBank/DDBJ whole genome shotgun (WGS) entry which is preliminary data.</text>
</comment>
<gene>
    <name evidence="2" type="ORF">P879_06758</name>
</gene>
<dbReference type="AlphaFoldDB" id="A0A8T0DBM7"/>
<feature type="region of interest" description="Disordered" evidence="1">
    <location>
        <begin position="26"/>
        <end position="94"/>
    </location>
</feature>
<reference evidence="2 3" key="1">
    <citation type="submission" date="2019-07" db="EMBL/GenBank/DDBJ databases">
        <title>Annotation for the trematode Paragonimus westermani.</title>
        <authorList>
            <person name="Choi Y.-J."/>
        </authorList>
    </citation>
    <scope>NUCLEOTIDE SEQUENCE [LARGE SCALE GENOMIC DNA]</scope>
    <source>
        <strain evidence="2">180907_Pwestermani</strain>
    </source>
</reference>
<dbReference type="OrthoDB" id="6266679at2759"/>
<proteinExistence type="predicted"/>
<sequence>PFRELSQVDDTQIAEVALLNGTTNGELTKATVGYPDNLSDSGRLDLSTATRSPDTGESVHSERAQRRAVNGYLTQTDSNDTTQSRPTQSYDVPNHQPAVLLPELPFPRSRLKPAVAAPKPKRTKMMYSRTIAIAENQVHILGKHMDVQGEMQTTTSRTVLPPLKQVKQEAGTKQQRKLKGAATKDFGRSEGGLEKSLRSGPSRSSTKRKSSALLEVKIDIADELKFTEKLQSPASSSGSPHSVSRTHFPLITERSLVGQPMDAEEGETQPEEEPRGKSPGNR</sequence>
<feature type="region of interest" description="Disordered" evidence="1">
    <location>
        <begin position="154"/>
        <end position="210"/>
    </location>
</feature>
<feature type="compositionally biased region" description="Low complexity" evidence="1">
    <location>
        <begin position="232"/>
        <end position="243"/>
    </location>
</feature>
<protein>
    <submittedName>
        <fullName evidence="2">Uncharacterized protein</fullName>
    </submittedName>
</protein>
<dbReference type="EMBL" id="JTDF01009549">
    <property type="protein sequence ID" value="KAF8564141.1"/>
    <property type="molecule type" value="Genomic_DNA"/>
</dbReference>